<feature type="coiled-coil region" evidence="2">
    <location>
        <begin position="472"/>
        <end position="546"/>
    </location>
</feature>
<feature type="coiled-coil region" evidence="2">
    <location>
        <begin position="641"/>
        <end position="675"/>
    </location>
</feature>
<dbReference type="PROSITE" id="PS50089">
    <property type="entry name" value="ZF_RING_2"/>
    <property type="match status" value="1"/>
</dbReference>
<keyword evidence="2" id="KW-0175">Coiled coil</keyword>
<organism evidence="5 6">
    <name type="scientific">Dendrobium chrysotoxum</name>
    <name type="common">Orchid</name>
    <dbReference type="NCBI Taxonomy" id="161865"/>
    <lineage>
        <taxon>Eukaryota</taxon>
        <taxon>Viridiplantae</taxon>
        <taxon>Streptophyta</taxon>
        <taxon>Embryophyta</taxon>
        <taxon>Tracheophyta</taxon>
        <taxon>Spermatophyta</taxon>
        <taxon>Magnoliopsida</taxon>
        <taxon>Liliopsida</taxon>
        <taxon>Asparagales</taxon>
        <taxon>Orchidaceae</taxon>
        <taxon>Epidendroideae</taxon>
        <taxon>Malaxideae</taxon>
        <taxon>Dendrobiinae</taxon>
        <taxon>Dendrobium</taxon>
    </lineage>
</organism>
<name>A0AAV7HBZ2_DENCH</name>
<keyword evidence="6" id="KW-1185">Reference proteome</keyword>
<dbReference type="AlphaFoldDB" id="A0AAV7HBZ2"/>
<evidence type="ECO:0000313" key="6">
    <source>
        <dbReference type="Proteomes" id="UP000775213"/>
    </source>
</evidence>
<dbReference type="InterPro" id="IPR046527">
    <property type="entry name" value="PIR2-like_helical"/>
</dbReference>
<dbReference type="InterPro" id="IPR046934">
    <property type="entry name" value="PIR2-like"/>
</dbReference>
<dbReference type="CDD" id="cd23128">
    <property type="entry name" value="RING-HC_MIP1-like"/>
    <property type="match status" value="1"/>
</dbReference>
<dbReference type="InterPro" id="IPR001841">
    <property type="entry name" value="Znf_RING"/>
</dbReference>
<dbReference type="EMBL" id="JAGFBR010000005">
    <property type="protein sequence ID" value="KAH0466531.1"/>
    <property type="molecule type" value="Genomic_DNA"/>
</dbReference>
<protein>
    <recommendedName>
        <fullName evidence="4">RING-type domain-containing protein</fullName>
    </recommendedName>
</protein>
<feature type="compositionally biased region" description="Low complexity" evidence="3">
    <location>
        <begin position="377"/>
        <end position="386"/>
    </location>
</feature>
<evidence type="ECO:0000313" key="5">
    <source>
        <dbReference type="EMBL" id="KAH0466531.1"/>
    </source>
</evidence>
<dbReference type="Pfam" id="PF13920">
    <property type="entry name" value="zf-C3HC4_3"/>
    <property type="match status" value="1"/>
</dbReference>
<keyword evidence="1" id="KW-0863">Zinc-finger</keyword>
<dbReference type="SUPFAM" id="SSF57850">
    <property type="entry name" value="RING/U-box"/>
    <property type="match status" value="1"/>
</dbReference>
<evidence type="ECO:0000256" key="2">
    <source>
        <dbReference type="SAM" id="Coils"/>
    </source>
</evidence>
<sequence length="830" mass="93634">MATMVTRGSSPLASSMSLREKGNWNKRKFRADPPLADSNILNPLYHADCTNYDFFPMETVPGNPNVEQQTSFCDSCRMFSCGSKEELGLDALHEVDWSNLMVNKLEEIILSILNEVFNGAIKSIASHGYTEEVATNAVLSYGIFYRGKYTVSNIVDNALSLLRSGREVDSSPRENVAEDLQKLARSVLADMVNVLRAVRPFFSVGDAMWCLLICDLNVSHACAFDSDILSGTCYDEKSTSSNVSQSEPEANSSISTSQTMPEVEVSVSRKIYHLNGSKREPILREKSFHFEDHRANRSKATLRASKHGVIGGPLMHEKVKSISDSSCVSFKCTSPKPTKVVGSDSLQTDESLGLSLSDVSSSGPSASMKESSSMEPLTTTNTDLSLSLLPSTSSSTGYGPYGIKPDTHSSCVGMGSDKINGNWIPHDMKDELLLKLIPRVRELEAQKQEWTEWAQHKIMQATHRLSKDKPDLQTLRQEREEVARLKKEKQTLEENTKKKLIEMENALSKASNQIEEADVTTQRLDIENLKLRKEMEAAKLRAEESAASCQEVSMREMKILKKFQSLDRDRSLLQDELMSEKRKLLQLQQQFKFTREHHDLMQARWKQEHKAKGEVLLLLKSERKEREQIEASGKSKENAITIEAEHELQRLKDDIRRLERQITQLRLTADSSKMTAFGWGANGSYASRLADVGKSKHAHSITKLFDIQDQGEEDLQRERECVMCMSEEVSVVFLPCAHQVICSTCNELHERQGMKDCPSCRTTIQRRISIRQKNAVNYTHAHNKKTHSYLLSASVLKSYTVPSFFYMFIIICSIERREQPSRPFGKGPQC</sequence>
<dbReference type="PANTHER" id="PTHR46405:SF2">
    <property type="entry name" value="OS05G0141500 PROTEIN"/>
    <property type="match status" value="1"/>
</dbReference>
<dbReference type="Pfam" id="PF20235">
    <property type="entry name" value="PIR2-like_helical"/>
    <property type="match status" value="1"/>
</dbReference>
<dbReference type="InterPro" id="IPR013083">
    <property type="entry name" value="Znf_RING/FYVE/PHD"/>
</dbReference>
<keyword evidence="1" id="KW-0479">Metal-binding</keyword>
<feature type="region of interest" description="Disordered" evidence="3">
    <location>
        <begin position="239"/>
        <end position="260"/>
    </location>
</feature>
<feature type="domain" description="RING-type" evidence="4">
    <location>
        <begin position="721"/>
        <end position="761"/>
    </location>
</feature>
<comment type="caution">
    <text evidence="5">The sequence shown here is derived from an EMBL/GenBank/DDBJ whole genome shotgun (WGS) entry which is preliminary data.</text>
</comment>
<evidence type="ECO:0000256" key="3">
    <source>
        <dbReference type="SAM" id="MobiDB-lite"/>
    </source>
</evidence>
<reference evidence="5 6" key="1">
    <citation type="journal article" date="2021" name="Hortic Res">
        <title>Chromosome-scale assembly of the Dendrobium chrysotoxum genome enhances the understanding of orchid evolution.</title>
        <authorList>
            <person name="Zhang Y."/>
            <person name="Zhang G.Q."/>
            <person name="Zhang D."/>
            <person name="Liu X.D."/>
            <person name="Xu X.Y."/>
            <person name="Sun W.H."/>
            <person name="Yu X."/>
            <person name="Zhu X."/>
            <person name="Wang Z.W."/>
            <person name="Zhao X."/>
            <person name="Zhong W.Y."/>
            <person name="Chen H."/>
            <person name="Yin W.L."/>
            <person name="Huang T."/>
            <person name="Niu S.C."/>
            <person name="Liu Z.J."/>
        </authorList>
    </citation>
    <scope>NUCLEOTIDE SEQUENCE [LARGE SCALE GENOMIC DNA]</scope>
    <source>
        <strain evidence="5">Lindl</strain>
    </source>
</reference>
<keyword evidence="1" id="KW-0862">Zinc</keyword>
<proteinExistence type="predicted"/>
<feature type="region of interest" description="Disordered" evidence="3">
    <location>
        <begin position="335"/>
        <end position="386"/>
    </location>
</feature>
<dbReference type="Gene3D" id="3.30.40.10">
    <property type="entry name" value="Zinc/RING finger domain, C3HC4 (zinc finger)"/>
    <property type="match status" value="1"/>
</dbReference>
<feature type="compositionally biased region" description="Low complexity" evidence="3">
    <location>
        <begin position="351"/>
        <end position="367"/>
    </location>
</feature>
<evidence type="ECO:0000259" key="4">
    <source>
        <dbReference type="PROSITE" id="PS50089"/>
    </source>
</evidence>
<dbReference type="GO" id="GO:0008270">
    <property type="term" value="F:zinc ion binding"/>
    <property type="evidence" value="ECO:0007669"/>
    <property type="project" value="UniProtKB-KW"/>
</dbReference>
<dbReference type="PANTHER" id="PTHR46405">
    <property type="entry name" value="OS05G0141500 PROTEIN"/>
    <property type="match status" value="1"/>
</dbReference>
<gene>
    <name evidence="5" type="ORF">IEQ34_003769</name>
</gene>
<dbReference type="Proteomes" id="UP000775213">
    <property type="component" value="Unassembled WGS sequence"/>
</dbReference>
<evidence type="ECO:0000256" key="1">
    <source>
        <dbReference type="PROSITE-ProRule" id="PRU00175"/>
    </source>
</evidence>
<accession>A0AAV7HBZ2</accession>